<reference evidence="11 12" key="1">
    <citation type="journal article" date="2011" name="J. Bacteriol.">
        <title>Genome sequence of Haloplasma contractile, an unusual contractile bacterium from a deep-sea anoxic brine lake.</title>
        <authorList>
            <person name="Antunes A."/>
            <person name="Alam I."/>
            <person name="El Dorry H."/>
            <person name="Siam R."/>
            <person name="Robertson A."/>
            <person name="Bajic V.B."/>
            <person name="Stingl U."/>
        </authorList>
    </citation>
    <scope>NUCLEOTIDE SEQUENCE [LARGE SCALE GENOMIC DNA]</scope>
    <source>
        <strain evidence="11 12">SSD-17B</strain>
    </source>
</reference>
<dbReference type="GO" id="GO:0016020">
    <property type="term" value="C:membrane"/>
    <property type="evidence" value="ECO:0007669"/>
    <property type="project" value="UniProtKB-SubCell"/>
</dbReference>
<feature type="domain" description="Spore germination protein N-terminal" evidence="10">
    <location>
        <begin position="23"/>
        <end position="195"/>
    </location>
</feature>
<keyword evidence="7" id="KW-0449">Lipoprotein</keyword>
<feature type="domain" description="Spore germination GerAC-like C-terminal" evidence="9">
    <location>
        <begin position="224"/>
        <end position="386"/>
    </location>
</feature>
<evidence type="ECO:0000256" key="8">
    <source>
        <dbReference type="SAM" id="SignalP"/>
    </source>
</evidence>
<dbReference type="Pfam" id="PF25198">
    <property type="entry name" value="Spore_GerAC_N"/>
    <property type="match status" value="1"/>
</dbReference>
<accession>U2FMB8</accession>
<comment type="subcellular location">
    <subcellularLocation>
        <location evidence="1">Membrane</location>
        <topology evidence="1">Lipid-anchor</topology>
    </subcellularLocation>
</comment>
<keyword evidence="4 8" id="KW-0732">Signal</keyword>
<comment type="caution">
    <text evidence="11">The sequence shown here is derived from an EMBL/GenBank/DDBJ whole genome shotgun (WGS) entry which is preliminary data.</text>
</comment>
<name>U2FMB8_9MOLU</name>
<feature type="chain" id="PRO_5004626310" evidence="8">
    <location>
        <begin position="21"/>
        <end position="397"/>
    </location>
</feature>
<evidence type="ECO:0000259" key="9">
    <source>
        <dbReference type="Pfam" id="PF05504"/>
    </source>
</evidence>
<sequence length="397" mass="45105">MKLKFFMFTILLLNAFFLMGCKDQYELNEIAITSALAFDKTSGGYKVTAQVILPSEVTAVNQSSRVAVTTFEEEGKTIDESLRKLTNESSRTVYLGHLRGVVISEGLAKEGIADIIDYLFRNPEVRSDFYIYVGLRNDASDFLKVLTPIEKVPANDLFSGIRVSNEKWGTSNIKDIDEIVEVLSNKGEQLVLNAIVIKGDLDDGKDISNVNQIETPTSIKFQNLVVFYRDQMIATLNEEESLAYNHVIGSINSTIVNVPCENGDHFAFEINDTYRKINPIYNEEQWSIQILYEVSGNINELPCKFDLNEQPNLKRIEKLIEQELKGHMYSIVTKAQREFKSDIFGFGTVVHRHYKEEWKKVGESWNPVFKKINVDVSVEVTIKKTGNSDDSIIKKLK</sequence>
<reference evidence="11 12" key="2">
    <citation type="journal article" date="2013" name="PLoS ONE">
        <title>INDIGO - INtegrated Data Warehouse of MIcrobial GenOmes with Examples from the Red Sea Extremophiles.</title>
        <authorList>
            <person name="Alam I."/>
            <person name="Antunes A."/>
            <person name="Kamau A.A."/>
            <person name="Ba Alawi W."/>
            <person name="Kalkatawi M."/>
            <person name="Stingl U."/>
            <person name="Bajic V.B."/>
        </authorList>
    </citation>
    <scope>NUCLEOTIDE SEQUENCE [LARGE SCALE GENOMIC DNA]</scope>
    <source>
        <strain evidence="11 12">SSD-17B</strain>
    </source>
</reference>
<evidence type="ECO:0000256" key="3">
    <source>
        <dbReference type="ARBA" id="ARBA00022544"/>
    </source>
</evidence>
<dbReference type="Proteomes" id="UP000005707">
    <property type="component" value="Unassembled WGS sequence"/>
</dbReference>
<organism evidence="11 12">
    <name type="scientific">Haloplasma contractile SSD-17B</name>
    <dbReference type="NCBI Taxonomy" id="1033810"/>
    <lineage>
        <taxon>Bacteria</taxon>
        <taxon>Bacillati</taxon>
        <taxon>Mycoplasmatota</taxon>
        <taxon>Mollicutes</taxon>
        <taxon>Haloplasmatales</taxon>
        <taxon>Haloplasmataceae</taxon>
        <taxon>Haloplasma</taxon>
    </lineage>
</organism>
<evidence type="ECO:0000313" key="11">
    <source>
        <dbReference type="EMBL" id="ERJ13865.1"/>
    </source>
</evidence>
<dbReference type="Pfam" id="PF05504">
    <property type="entry name" value="Spore_GerAC"/>
    <property type="match status" value="1"/>
</dbReference>
<evidence type="ECO:0000256" key="2">
    <source>
        <dbReference type="ARBA" id="ARBA00007886"/>
    </source>
</evidence>
<dbReference type="InterPro" id="IPR046953">
    <property type="entry name" value="Spore_GerAC-like_C"/>
</dbReference>
<evidence type="ECO:0000256" key="1">
    <source>
        <dbReference type="ARBA" id="ARBA00004635"/>
    </source>
</evidence>
<protein>
    <submittedName>
        <fullName evidence="11">Spore germination protein KC</fullName>
    </submittedName>
</protein>
<evidence type="ECO:0000256" key="4">
    <source>
        <dbReference type="ARBA" id="ARBA00022729"/>
    </source>
</evidence>
<proteinExistence type="inferred from homology"/>
<dbReference type="PANTHER" id="PTHR35789:SF1">
    <property type="entry name" value="SPORE GERMINATION PROTEIN B3"/>
    <property type="match status" value="1"/>
</dbReference>
<dbReference type="NCBIfam" id="TIGR02887">
    <property type="entry name" value="spore_ger_x_C"/>
    <property type="match status" value="1"/>
</dbReference>
<dbReference type="EMBL" id="AFNU02000001">
    <property type="protein sequence ID" value="ERJ13865.1"/>
    <property type="molecule type" value="Genomic_DNA"/>
</dbReference>
<dbReference type="InParanoid" id="U2FMB8"/>
<keyword evidence="6" id="KW-0564">Palmitate</keyword>
<dbReference type="OrthoDB" id="9816067at2"/>
<dbReference type="PROSITE" id="PS51257">
    <property type="entry name" value="PROKAR_LIPOPROTEIN"/>
    <property type="match status" value="1"/>
</dbReference>
<dbReference type="STRING" id="1033810.HLPCO_000531"/>
<evidence type="ECO:0000256" key="6">
    <source>
        <dbReference type="ARBA" id="ARBA00023139"/>
    </source>
</evidence>
<dbReference type="GO" id="GO:0009847">
    <property type="term" value="P:spore germination"/>
    <property type="evidence" value="ECO:0007669"/>
    <property type="project" value="InterPro"/>
</dbReference>
<keyword evidence="5" id="KW-0472">Membrane</keyword>
<evidence type="ECO:0000256" key="5">
    <source>
        <dbReference type="ARBA" id="ARBA00023136"/>
    </source>
</evidence>
<dbReference type="PANTHER" id="PTHR35789">
    <property type="entry name" value="SPORE GERMINATION PROTEIN B3"/>
    <property type="match status" value="1"/>
</dbReference>
<dbReference type="FunCoup" id="U2FMB8">
    <property type="interactions" value="44"/>
</dbReference>
<dbReference type="eggNOG" id="ENOG502Z7MM">
    <property type="taxonomic scope" value="Bacteria"/>
</dbReference>
<dbReference type="InterPro" id="IPR057336">
    <property type="entry name" value="GerAC_N"/>
</dbReference>
<evidence type="ECO:0000256" key="7">
    <source>
        <dbReference type="ARBA" id="ARBA00023288"/>
    </source>
</evidence>
<dbReference type="RefSeq" id="WP_008826028.1">
    <property type="nucleotide sequence ID" value="NZ_AFNU02000001.1"/>
</dbReference>
<keyword evidence="12" id="KW-1185">Reference proteome</keyword>
<evidence type="ECO:0000259" key="10">
    <source>
        <dbReference type="Pfam" id="PF25198"/>
    </source>
</evidence>
<comment type="similarity">
    <text evidence="2">Belongs to the GerABKC lipoprotein family.</text>
</comment>
<dbReference type="InterPro" id="IPR008844">
    <property type="entry name" value="Spore_GerAC-like"/>
</dbReference>
<evidence type="ECO:0000313" key="12">
    <source>
        <dbReference type="Proteomes" id="UP000005707"/>
    </source>
</evidence>
<dbReference type="Gene3D" id="3.30.300.210">
    <property type="entry name" value="Nutrient germinant receptor protein C, domain 3"/>
    <property type="match status" value="1"/>
</dbReference>
<dbReference type="InterPro" id="IPR038501">
    <property type="entry name" value="Spore_GerAC_C_sf"/>
</dbReference>
<feature type="signal peptide" evidence="8">
    <location>
        <begin position="1"/>
        <end position="20"/>
    </location>
</feature>
<gene>
    <name evidence="11" type="primary">gerKC</name>
    <name evidence="11" type="ORF">HLPCO_000531</name>
</gene>
<dbReference type="AlphaFoldDB" id="U2FMB8"/>
<keyword evidence="3" id="KW-0309">Germination</keyword>